<dbReference type="Gene3D" id="3.30.70.360">
    <property type="match status" value="1"/>
</dbReference>
<evidence type="ECO:0000313" key="10">
    <source>
        <dbReference type="EMBL" id="QIN80841.1"/>
    </source>
</evidence>
<keyword evidence="5 10" id="KW-0378">Hydrolase</keyword>
<dbReference type="SUPFAM" id="SSF55031">
    <property type="entry name" value="Bacterial exopeptidase dimerisation domain"/>
    <property type="match status" value="1"/>
</dbReference>
<dbReference type="InterPro" id="IPR010158">
    <property type="entry name" value="Amidase_Cbmase"/>
</dbReference>
<dbReference type="Gene3D" id="3.40.630.10">
    <property type="entry name" value="Zn peptidases"/>
    <property type="match status" value="1"/>
</dbReference>
<feature type="binding site" evidence="7">
    <location>
        <position position="180"/>
    </location>
    <ligand>
        <name>Zn(2+)</name>
        <dbReference type="ChEBI" id="CHEBI:29105"/>
        <label>1</label>
    </ligand>
</feature>
<name>A0A6G8Q2Y6_9ACTN</name>
<dbReference type="Pfam" id="PF07687">
    <property type="entry name" value="M20_dimer"/>
    <property type="match status" value="1"/>
</dbReference>
<keyword evidence="4 7" id="KW-0479">Metal-binding</keyword>
<comment type="subunit">
    <text evidence="3">Homodimer.</text>
</comment>
<dbReference type="NCBIfam" id="TIGR01879">
    <property type="entry name" value="hydantase"/>
    <property type="match status" value="1"/>
</dbReference>
<feature type="binding site" evidence="7">
    <location>
        <position position="82"/>
    </location>
    <ligand>
        <name>Zn(2+)</name>
        <dbReference type="ChEBI" id="CHEBI:29105"/>
        <label>2</label>
    </ligand>
</feature>
<gene>
    <name evidence="10" type="ORF">GBA65_15310</name>
</gene>
<dbReference type="InterPro" id="IPR002933">
    <property type="entry name" value="Peptidase_M20"/>
</dbReference>
<dbReference type="Proteomes" id="UP000502706">
    <property type="component" value="Chromosome"/>
</dbReference>
<keyword evidence="6" id="KW-0464">Manganese</keyword>
<dbReference type="GO" id="GO:0016813">
    <property type="term" value="F:hydrolase activity, acting on carbon-nitrogen (but not peptide) bonds, in linear amidines"/>
    <property type="evidence" value="ECO:0007669"/>
    <property type="project" value="InterPro"/>
</dbReference>
<feature type="binding site" evidence="8">
    <location>
        <position position="264"/>
    </location>
    <ligand>
        <name>allantoate</name>
        <dbReference type="ChEBI" id="CHEBI:17536"/>
    </ligand>
</feature>
<feature type="binding site" evidence="8">
    <location>
        <position position="277"/>
    </location>
    <ligand>
        <name>allantoate</name>
        <dbReference type="ChEBI" id="CHEBI:17536"/>
    </ligand>
</feature>
<protein>
    <submittedName>
        <fullName evidence="10">Allantoate amidohydrolase</fullName>
    </submittedName>
</protein>
<sequence length="401" mass="41678">MERCDALGGISEEPDLLVRPYGSGAMRRVNEIVADWMQTAGMSVRRDAVGNLIGRYEAREGDGGTLVLGSHLDTVRDAGRYDGPLGVLVALACVERLNDRGERLPFAVEVAAFADEEGLRFGTTFLGSSVFAGTFEPGLLDLVDGDGVTVAEAVRSFGGDPGALAGGRPPDGLIGYCEVHIEQGPVLEELGLPVGVVTAIQGQSRAGVGFVGEAGHAGTVPMKGRRDALCAAAEFVLAAEETARGEDGAVATVGRIEVHPGAPNVIPGEASLTLDLRHADDAVRERALGALRERAEGIARARGVRSRWEVRQESRAVPTDEGLSATLARAVEETGLPAHRLASGAGHDAAEIAAVAPVAMLFVRCEGGVSHNPAESVGEEDVAVAIEAMGRFLELLAAERG</sequence>
<evidence type="ECO:0000256" key="8">
    <source>
        <dbReference type="PIRSR" id="PIRSR001235-2"/>
    </source>
</evidence>
<feature type="binding site" evidence="7">
    <location>
        <position position="82"/>
    </location>
    <ligand>
        <name>Zn(2+)</name>
        <dbReference type="ChEBI" id="CHEBI:29105"/>
        <label>1</label>
    </ligand>
</feature>
<evidence type="ECO:0000256" key="5">
    <source>
        <dbReference type="ARBA" id="ARBA00022801"/>
    </source>
</evidence>
<dbReference type="PIRSF" id="PIRSF001235">
    <property type="entry name" value="Amidase_carbamoylase"/>
    <property type="match status" value="1"/>
</dbReference>
<dbReference type="NCBIfam" id="NF006775">
    <property type="entry name" value="PRK09290.2-5"/>
    <property type="match status" value="1"/>
</dbReference>
<dbReference type="InterPro" id="IPR011650">
    <property type="entry name" value="Peptidase_M20_dimer"/>
</dbReference>
<comment type="similarity">
    <text evidence="2">Belongs to the peptidase M20 family.</text>
</comment>
<dbReference type="GO" id="GO:0046872">
    <property type="term" value="F:metal ion binding"/>
    <property type="evidence" value="ECO:0007669"/>
    <property type="project" value="UniProtKB-KW"/>
</dbReference>
<evidence type="ECO:0000256" key="3">
    <source>
        <dbReference type="ARBA" id="ARBA00011738"/>
    </source>
</evidence>
<evidence type="ECO:0000256" key="2">
    <source>
        <dbReference type="ARBA" id="ARBA00006153"/>
    </source>
</evidence>
<dbReference type="CDD" id="cd03884">
    <property type="entry name" value="M20_bAS"/>
    <property type="match status" value="1"/>
</dbReference>
<dbReference type="Pfam" id="PF01546">
    <property type="entry name" value="Peptidase_M20"/>
    <property type="match status" value="1"/>
</dbReference>
<proteinExistence type="inferred from homology"/>
<dbReference type="AlphaFoldDB" id="A0A6G8Q2Y6"/>
<evidence type="ECO:0000256" key="1">
    <source>
        <dbReference type="ARBA" id="ARBA00001936"/>
    </source>
</evidence>
<reference evidence="10 11" key="1">
    <citation type="submission" date="2019-10" db="EMBL/GenBank/DDBJ databases">
        <title>Rubrobacter sp nov SCSIO 52915 isolated from a deep-sea sediment in the South China Sea.</title>
        <authorList>
            <person name="Chen R.W."/>
        </authorList>
    </citation>
    <scope>NUCLEOTIDE SEQUENCE [LARGE SCALE GENOMIC DNA]</scope>
    <source>
        <strain evidence="10 11">SCSIO 52915</strain>
    </source>
</reference>
<comment type="cofactor">
    <cofactor evidence="1">
        <name>Mn(2+)</name>
        <dbReference type="ChEBI" id="CHEBI:29035"/>
    </cofactor>
</comment>
<feature type="domain" description="Peptidase M20 dimerisation" evidence="9">
    <location>
        <begin position="201"/>
        <end position="297"/>
    </location>
</feature>
<feature type="binding site" evidence="8">
    <location>
        <position position="205"/>
    </location>
    <ligand>
        <name>allantoate</name>
        <dbReference type="ChEBI" id="CHEBI:17536"/>
    </ligand>
</feature>
<evidence type="ECO:0000256" key="6">
    <source>
        <dbReference type="ARBA" id="ARBA00023211"/>
    </source>
</evidence>
<dbReference type="PANTHER" id="PTHR32494">
    <property type="entry name" value="ALLANTOATE DEIMINASE-RELATED"/>
    <property type="match status" value="1"/>
</dbReference>
<dbReference type="KEGG" id="rmar:GBA65_15310"/>
<dbReference type="SUPFAM" id="SSF53187">
    <property type="entry name" value="Zn-dependent exopeptidases"/>
    <property type="match status" value="1"/>
</dbReference>
<accession>A0A6G8Q2Y6</accession>
<keyword evidence="7" id="KW-0862">Zinc</keyword>
<comment type="cofactor">
    <cofactor evidence="7">
        <name>Zn(2+)</name>
        <dbReference type="ChEBI" id="CHEBI:29105"/>
    </cofactor>
    <text evidence="7">Binds 2 Zn(2+) ions per subunit.</text>
</comment>
<keyword evidence="11" id="KW-1185">Reference proteome</keyword>
<dbReference type="PANTHER" id="PTHR32494:SF19">
    <property type="entry name" value="ALLANTOATE DEIMINASE-RELATED"/>
    <property type="match status" value="1"/>
</dbReference>
<evidence type="ECO:0000259" key="9">
    <source>
        <dbReference type="Pfam" id="PF07687"/>
    </source>
</evidence>
<evidence type="ECO:0000313" key="11">
    <source>
        <dbReference type="Proteomes" id="UP000502706"/>
    </source>
</evidence>
<evidence type="ECO:0000256" key="7">
    <source>
        <dbReference type="PIRSR" id="PIRSR001235-1"/>
    </source>
</evidence>
<dbReference type="InterPro" id="IPR036264">
    <property type="entry name" value="Bact_exopeptidase_dim_dom"/>
</dbReference>
<feature type="binding site" evidence="7">
    <location>
        <position position="71"/>
    </location>
    <ligand>
        <name>Zn(2+)</name>
        <dbReference type="ChEBI" id="CHEBI:29105"/>
        <label>1</label>
    </ligand>
</feature>
<organism evidence="10 11">
    <name type="scientific">Rubrobacter marinus</name>
    <dbReference type="NCBI Taxonomy" id="2653852"/>
    <lineage>
        <taxon>Bacteria</taxon>
        <taxon>Bacillati</taxon>
        <taxon>Actinomycetota</taxon>
        <taxon>Rubrobacteria</taxon>
        <taxon>Rubrobacterales</taxon>
        <taxon>Rubrobacteraceae</taxon>
        <taxon>Rubrobacter</taxon>
    </lineage>
</organism>
<feature type="binding site" evidence="7">
    <location>
        <position position="117"/>
    </location>
    <ligand>
        <name>Zn(2+)</name>
        <dbReference type="ChEBI" id="CHEBI:29105"/>
        <label>2</label>
    </ligand>
</feature>
<evidence type="ECO:0000256" key="4">
    <source>
        <dbReference type="ARBA" id="ARBA00022723"/>
    </source>
</evidence>
<dbReference type="EMBL" id="CP045121">
    <property type="protein sequence ID" value="QIN80841.1"/>
    <property type="molecule type" value="Genomic_DNA"/>
</dbReference>
<feature type="binding site" evidence="7">
    <location>
        <position position="371"/>
    </location>
    <ligand>
        <name>Zn(2+)</name>
        <dbReference type="ChEBI" id="CHEBI:29105"/>
        <label>2</label>
    </ligand>
</feature>